<comment type="caution">
    <text evidence="1">The sequence shown here is derived from an EMBL/GenBank/DDBJ whole genome shotgun (WGS) entry which is preliminary data.</text>
</comment>
<gene>
    <name evidence="1" type="ORF">WH96_08550</name>
</gene>
<dbReference type="PANTHER" id="PTHR43845">
    <property type="entry name" value="BLR5969 PROTEIN"/>
    <property type="match status" value="1"/>
</dbReference>
<reference evidence="1 2" key="1">
    <citation type="submission" date="2015-03" db="EMBL/GenBank/DDBJ databases">
        <title>Genome Sequence of Kiloniella spongiae MEBiC09566, isolated from a marine sponge.</title>
        <authorList>
            <person name="Shao Z."/>
            <person name="Wang L."/>
            <person name="Li X."/>
        </authorList>
    </citation>
    <scope>NUCLEOTIDE SEQUENCE [LARGE SCALE GENOMIC DNA]</scope>
    <source>
        <strain evidence="1 2">MEBiC09566</strain>
    </source>
</reference>
<dbReference type="PATRIC" id="fig|1489064.4.peg.2977"/>
<evidence type="ECO:0000313" key="2">
    <source>
        <dbReference type="Proteomes" id="UP000035444"/>
    </source>
</evidence>
<dbReference type="RefSeq" id="WP_047763744.1">
    <property type="nucleotide sequence ID" value="NZ_LAQL01000005.1"/>
</dbReference>
<dbReference type="Proteomes" id="UP000035444">
    <property type="component" value="Unassembled WGS sequence"/>
</dbReference>
<dbReference type="AlphaFoldDB" id="A0A0H2MWW7"/>
<dbReference type="OrthoDB" id="580775at2"/>
<dbReference type="SUPFAM" id="SSF56801">
    <property type="entry name" value="Acetyl-CoA synthetase-like"/>
    <property type="match status" value="1"/>
</dbReference>
<evidence type="ECO:0000313" key="1">
    <source>
        <dbReference type="EMBL" id="KLN61195.1"/>
    </source>
</evidence>
<dbReference type="Gene3D" id="3.30.300.30">
    <property type="match status" value="1"/>
</dbReference>
<name>A0A0H2MWW7_9PROT</name>
<dbReference type="Gene3D" id="3.40.50.12780">
    <property type="entry name" value="N-terminal domain of ligase-like"/>
    <property type="match status" value="1"/>
</dbReference>
<dbReference type="InterPro" id="IPR042099">
    <property type="entry name" value="ANL_N_sf"/>
</dbReference>
<dbReference type="PANTHER" id="PTHR43845:SF1">
    <property type="entry name" value="BLR5969 PROTEIN"/>
    <property type="match status" value="1"/>
</dbReference>
<dbReference type="STRING" id="1489064.WH96_08550"/>
<organism evidence="1 2">
    <name type="scientific">Kiloniella spongiae</name>
    <dbReference type="NCBI Taxonomy" id="1489064"/>
    <lineage>
        <taxon>Bacteria</taxon>
        <taxon>Pseudomonadati</taxon>
        <taxon>Pseudomonadota</taxon>
        <taxon>Alphaproteobacteria</taxon>
        <taxon>Rhodospirillales</taxon>
        <taxon>Kiloniellaceae</taxon>
        <taxon>Kiloniella</taxon>
    </lineage>
</organism>
<dbReference type="EMBL" id="LAQL01000005">
    <property type="protein sequence ID" value="KLN61195.1"/>
    <property type="molecule type" value="Genomic_DNA"/>
</dbReference>
<dbReference type="InterPro" id="IPR045851">
    <property type="entry name" value="AMP-bd_C_sf"/>
</dbReference>
<proteinExistence type="predicted"/>
<keyword evidence="2" id="KW-1185">Reference proteome</keyword>
<protein>
    <submittedName>
        <fullName evidence="1">AMP-dependent synthetase</fullName>
    </submittedName>
</protein>
<accession>A0A0H2MWW7</accession>
<sequence>MTDYFDHKETRSQEERENDQLQKLQSCLLNAKEKAPFYRETLAHIDLDKITAITDLALLPVVRKSDLIDMQSDTSPFGGLGQVSTGEMARLFLSPGPIVEPQGVDGDIWRVARALYAVGLRKGGVAHNCFAYHFTPAGIMFDFAARTLECAVFPGGVGQTESQVQAINRFQADTYMGTPDFLKIILEKADTLETPITSINRALVTGGPLFPDLRRYYEDRDIYVRQCYATADVGLIAYESESLEGMILDEDVIVEIVRPGTGDLVADGEVGEVVVTSFNPNYPLIRFATGDLSAFLSGQSSCGRTNRRIKGWMGRADQTTKVRGMFIHPEQIARIVNKHDYVVKARLEVRENAGRDSMSLLCEVTTNCNRNELKESLEDTIRSECRLRGEVVFADIGTLPNDGKVIHDTRPIAGS</sequence>